<dbReference type="InterPro" id="IPR011013">
    <property type="entry name" value="Gal_mutarotase_sf_dom"/>
</dbReference>
<dbReference type="Pfam" id="PF03633">
    <property type="entry name" value="Glyco_hydro_65C"/>
    <property type="match status" value="1"/>
</dbReference>
<dbReference type="OrthoDB" id="9816160at2"/>
<evidence type="ECO:0000259" key="6">
    <source>
        <dbReference type="Pfam" id="PF03636"/>
    </source>
</evidence>
<dbReference type="InterPro" id="IPR006439">
    <property type="entry name" value="HAD-SF_hydro_IA"/>
</dbReference>
<evidence type="ECO:0000256" key="2">
    <source>
        <dbReference type="ARBA" id="ARBA00023295"/>
    </source>
</evidence>
<comment type="similarity">
    <text evidence="1">Belongs to the HAD-like hydrolase superfamily. CbbY/CbbZ/Gph/YieH family.</text>
</comment>
<dbReference type="PANTHER" id="PTHR11051:SF8">
    <property type="entry name" value="PROTEIN-GLUCOSYLGALACTOSYLHYDROXYLYSINE GLUCOSIDASE"/>
    <property type="match status" value="1"/>
</dbReference>
<dbReference type="Pfam" id="PF03632">
    <property type="entry name" value="Glyco_hydro_65m"/>
    <property type="match status" value="1"/>
</dbReference>
<dbReference type="GO" id="GO:0030246">
    <property type="term" value="F:carbohydrate binding"/>
    <property type="evidence" value="ECO:0007669"/>
    <property type="project" value="InterPro"/>
</dbReference>
<evidence type="ECO:0000313" key="8">
    <source>
        <dbReference type="Proteomes" id="UP000323856"/>
    </source>
</evidence>
<feature type="domain" description="Glycoside hydrolase family 65 central catalytic" evidence="4">
    <location>
        <begin position="585"/>
        <end position="980"/>
    </location>
</feature>
<organism evidence="7 8">
    <name type="scientific">Paeniglutamicibacter gangotriensis</name>
    <dbReference type="NCBI Taxonomy" id="254787"/>
    <lineage>
        <taxon>Bacteria</taxon>
        <taxon>Bacillati</taxon>
        <taxon>Actinomycetota</taxon>
        <taxon>Actinomycetes</taxon>
        <taxon>Micrococcales</taxon>
        <taxon>Micrococcaceae</taxon>
        <taxon>Paeniglutamicibacter</taxon>
    </lineage>
</organism>
<keyword evidence="2" id="KW-0326">Glycosidase</keyword>
<dbReference type="Gene3D" id="2.60.420.10">
    <property type="entry name" value="Maltose phosphorylase, domain 3"/>
    <property type="match status" value="1"/>
</dbReference>
<dbReference type="Gene3D" id="1.10.150.240">
    <property type="entry name" value="Putative phosphatase, domain 2"/>
    <property type="match status" value="1"/>
</dbReference>
<dbReference type="Proteomes" id="UP000323856">
    <property type="component" value="Unassembled WGS sequence"/>
</dbReference>
<dbReference type="EMBL" id="VOBL01000033">
    <property type="protein sequence ID" value="KAA0973195.1"/>
    <property type="molecule type" value="Genomic_DNA"/>
</dbReference>
<dbReference type="SUPFAM" id="SSF56784">
    <property type="entry name" value="HAD-like"/>
    <property type="match status" value="1"/>
</dbReference>
<reference evidence="7 8" key="1">
    <citation type="submission" date="2019-07" db="EMBL/GenBank/DDBJ databases">
        <title>Analysis of the biochemical properties, biological activity and biotechnological potential of siderophores and biosurfactants produced by Antarctic psychrotolerant bacteria.</title>
        <authorList>
            <person name="Styczynski M."/>
            <person name="Krucon T."/>
            <person name="Decewicz P."/>
            <person name="Dziewit L."/>
        </authorList>
    </citation>
    <scope>NUCLEOTIDE SEQUENCE [LARGE SCALE GENOMIC DNA]</scope>
    <source>
        <strain evidence="7 8">ANT_H27</strain>
    </source>
</reference>
<name>A0A5B0E4T8_9MICC</name>
<proteinExistence type="inferred from homology"/>
<evidence type="ECO:0000259" key="4">
    <source>
        <dbReference type="Pfam" id="PF03632"/>
    </source>
</evidence>
<evidence type="ECO:0000256" key="1">
    <source>
        <dbReference type="ARBA" id="ARBA00006171"/>
    </source>
</evidence>
<dbReference type="PANTHER" id="PTHR11051">
    <property type="entry name" value="GLYCOSYL HYDROLASE-RELATED"/>
    <property type="match status" value="1"/>
</dbReference>
<dbReference type="GO" id="GO:0005975">
    <property type="term" value="P:carbohydrate metabolic process"/>
    <property type="evidence" value="ECO:0007669"/>
    <property type="project" value="InterPro"/>
</dbReference>
<dbReference type="Gene3D" id="1.50.10.10">
    <property type="match status" value="1"/>
</dbReference>
<dbReference type="InterPro" id="IPR005196">
    <property type="entry name" value="Glyco_hydro_65_N"/>
</dbReference>
<accession>A0A5B0E4T8</accession>
<sequence>MTSARPGGLHPPQTPAHHTALPYDAVLFDMDGVVTRTASVHAAAWKELFDSVLADSGSGVGADTPPFDADRDYRLYVDGRSREDGIRAFLASRDIRLPAGSAGDGPDAWTVAGLGARKNDLFLAALDRDGVSAYPGTVALLDRLRDGGIPVALVTASRNAQFLLEAAGLAPAFDVIVDGQVAADQGLPGKPDPAMFLEAARRLGVPPGRAVVIEDAVAGVRAGSAGGFGLVVGIDRTGYREQLEAAGADIVLGDVGQLDLGASRTDPWTLVYEGFDPAHEGHREALTALGNGYMATRGARPEHRDDGIHYPGTYLAGVYNRTAGIIQGRGMEEEHLVNVPNWLPVDIRIADGPWWSGGETQVAGERSELDLRRGVLTRRATLAGPGGERLALLQRRIVSMDNPHLAALETTLTALGTDLAVSIRAGIDARVANTNVRDYVGTGQGHLRDPVFTKVGDGTVLCEVETNQSRIRIAAAVRTTFDGEPAAPMPFPVPGAECGSGRHLGQYDLALAAGQPLTMLRSMALATSRDAAISSPATAALGGLKLHDAEFGALLRDHEAAWRRLWDRFAITLDTDPQSQLVLNLHVFHLLQTVCGHTAALDAGVPARGLHGEGYRGHVFWDELFVLPVTGLRLPEVSRSLLEYRWNRLGAARAAARAQGLDGALFPWQSGSDGREETPRQLYNPRSARWMPDNSSRQRHVGLAVAYNAWQHFQATGDRDWLAARGGELIIEVTRMFASLAAFDPSADRYHIDGVMGPDEYHDGYPDAPGAGLRDNAYTNVLLSWVCDRAADVLDELAGHPGDDLTDRLHITPDEISEWSRLGSRLAVPFHADGVISQFDGYDDLSELDWARYRTAYGNIGRLDLILEAENDATNRYKLAKQADVLMLIYLLGPAGVTGQLERLGYQVTEADLERTMDYYLSRTADGSTLSRVVHASVLARFDTSRAWQVFREALIADLDDTQGGTTREGIHLGAMSGTVDIVMRSFAGLQMEADALTFDPRLPAHLGSVGFQVRYRGHRIDMHLSPEHLRVRLQPCTAPPVRVGVAGSYVLLAGGDEKEFPIAQPRTPGPSGQGPTIQETTQPQTGKADQ</sequence>
<dbReference type="InterPro" id="IPR012341">
    <property type="entry name" value="6hp_glycosidase-like_sf"/>
</dbReference>
<dbReference type="FunFam" id="1.50.10.10:FF:000053">
    <property type="entry name" value="Putative glycosyl hydrolase"/>
    <property type="match status" value="1"/>
</dbReference>
<dbReference type="GO" id="GO:0004553">
    <property type="term" value="F:hydrolase activity, hydrolyzing O-glycosyl compounds"/>
    <property type="evidence" value="ECO:0007669"/>
    <property type="project" value="TreeGrafter"/>
</dbReference>
<feature type="domain" description="Glycoside hydrolase family 65 N-terminal" evidence="6">
    <location>
        <begin position="272"/>
        <end position="529"/>
    </location>
</feature>
<evidence type="ECO:0000256" key="3">
    <source>
        <dbReference type="SAM" id="MobiDB-lite"/>
    </source>
</evidence>
<evidence type="ECO:0000313" key="7">
    <source>
        <dbReference type="EMBL" id="KAA0973195.1"/>
    </source>
</evidence>
<dbReference type="Pfam" id="PF03636">
    <property type="entry name" value="Glyco_hydro_65N"/>
    <property type="match status" value="1"/>
</dbReference>
<dbReference type="SUPFAM" id="SSF48208">
    <property type="entry name" value="Six-hairpin glycosidases"/>
    <property type="match status" value="1"/>
</dbReference>
<dbReference type="NCBIfam" id="TIGR01509">
    <property type="entry name" value="HAD-SF-IA-v3"/>
    <property type="match status" value="1"/>
</dbReference>
<dbReference type="Gene3D" id="2.70.98.40">
    <property type="entry name" value="Glycoside hydrolase, family 65, N-terminal domain"/>
    <property type="match status" value="1"/>
</dbReference>
<dbReference type="SUPFAM" id="SSF74650">
    <property type="entry name" value="Galactose mutarotase-like"/>
    <property type="match status" value="1"/>
</dbReference>
<dbReference type="InterPro" id="IPR023198">
    <property type="entry name" value="PGP-like_dom2"/>
</dbReference>
<feature type="domain" description="Glycoside hydrolase family 65 C-terminal" evidence="5">
    <location>
        <begin position="992"/>
        <end position="1050"/>
    </location>
</feature>
<dbReference type="GO" id="GO:0016757">
    <property type="term" value="F:glycosyltransferase activity"/>
    <property type="evidence" value="ECO:0007669"/>
    <property type="project" value="UniProtKB-ARBA"/>
</dbReference>
<dbReference type="InterPro" id="IPR037018">
    <property type="entry name" value="GH65_N"/>
</dbReference>
<dbReference type="Gene3D" id="3.40.50.1000">
    <property type="entry name" value="HAD superfamily/HAD-like"/>
    <property type="match status" value="1"/>
</dbReference>
<dbReference type="SFLD" id="SFLDS00003">
    <property type="entry name" value="Haloacid_Dehalogenase"/>
    <property type="match status" value="1"/>
</dbReference>
<dbReference type="NCBIfam" id="TIGR02009">
    <property type="entry name" value="PGMB-YQAB-SF"/>
    <property type="match status" value="1"/>
</dbReference>
<keyword evidence="7" id="KW-0378">Hydrolase</keyword>
<comment type="caution">
    <text evidence="7">The sequence shown here is derived from an EMBL/GenBank/DDBJ whole genome shotgun (WGS) entry which is preliminary data.</text>
</comment>
<dbReference type="InterPro" id="IPR023214">
    <property type="entry name" value="HAD_sf"/>
</dbReference>
<feature type="compositionally biased region" description="Polar residues" evidence="3">
    <location>
        <begin position="1074"/>
        <end position="1091"/>
    </location>
</feature>
<dbReference type="InterPro" id="IPR008928">
    <property type="entry name" value="6-hairpin_glycosidase_sf"/>
</dbReference>
<gene>
    <name evidence="7" type="ORF">FQ154_19270</name>
</gene>
<evidence type="ECO:0000259" key="5">
    <source>
        <dbReference type="Pfam" id="PF03633"/>
    </source>
</evidence>
<dbReference type="InterPro" id="IPR005195">
    <property type="entry name" value="Glyco_hydro_65_M"/>
</dbReference>
<dbReference type="AlphaFoldDB" id="A0A5B0E4T8"/>
<dbReference type="InterPro" id="IPR010976">
    <property type="entry name" value="B-phosphoglucomutase_hydrolase"/>
</dbReference>
<dbReference type="InterPro" id="IPR005194">
    <property type="entry name" value="Glyco_hydro_65_C"/>
</dbReference>
<feature type="region of interest" description="Disordered" evidence="3">
    <location>
        <begin position="1058"/>
        <end position="1091"/>
    </location>
</feature>
<dbReference type="InterPro" id="IPR036412">
    <property type="entry name" value="HAD-like_sf"/>
</dbReference>
<protein>
    <submittedName>
        <fullName evidence="7">Beta-phosphoglucomutase family hydrolase</fullName>
    </submittedName>
</protein>
<dbReference type="Pfam" id="PF00702">
    <property type="entry name" value="Hydrolase"/>
    <property type="match status" value="1"/>
</dbReference>
<dbReference type="RefSeq" id="WP_149620978.1">
    <property type="nucleotide sequence ID" value="NZ_VOBL01000033.1"/>
</dbReference>
<dbReference type="SFLD" id="SFLDG01129">
    <property type="entry name" value="C1.5:_HAD__Beta-PGM__Phosphata"/>
    <property type="match status" value="1"/>
</dbReference>